<dbReference type="Proteomes" id="UP000191518">
    <property type="component" value="Unassembled WGS sequence"/>
</dbReference>
<dbReference type="AlphaFoldDB" id="A0A1V6RXR3"/>
<organism evidence="2 3">
    <name type="scientific">Penicillium vulpinum</name>
    <dbReference type="NCBI Taxonomy" id="29845"/>
    <lineage>
        <taxon>Eukaryota</taxon>
        <taxon>Fungi</taxon>
        <taxon>Dikarya</taxon>
        <taxon>Ascomycota</taxon>
        <taxon>Pezizomycotina</taxon>
        <taxon>Eurotiomycetes</taxon>
        <taxon>Eurotiomycetidae</taxon>
        <taxon>Eurotiales</taxon>
        <taxon>Aspergillaceae</taxon>
        <taxon>Penicillium</taxon>
    </lineage>
</organism>
<dbReference type="EMBL" id="MDYP01000017">
    <property type="protein sequence ID" value="OQE06557.1"/>
    <property type="molecule type" value="Genomic_DNA"/>
</dbReference>
<keyword evidence="3" id="KW-1185">Reference proteome</keyword>
<gene>
    <name evidence="2" type="ORF">PENVUL_c017G05926</name>
</gene>
<evidence type="ECO:0000313" key="3">
    <source>
        <dbReference type="Proteomes" id="UP000191518"/>
    </source>
</evidence>
<feature type="region of interest" description="Disordered" evidence="1">
    <location>
        <begin position="74"/>
        <end position="94"/>
    </location>
</feature>
<proteinExistence type="predicted"/>
<comment type="caution">
    <text evidence="2">The sequence shown here is derived from an EMBL/GenBank/DDBJ whole genome shotgun (WGS) entry which is preliminary data.</text>
</comment>
<name>A0A1V6RXR3_9EURO</name>
<accession>A0A1V6RXR3</accession>
<evidence type="ECO:0000313" key="2">
    <source>
        <dbReference type="EMBL" id="OQE06557.1"/>
    </source>
</evidence>
<evidence type="ECO:0000256" key="1">
    <source>
        <dbReference type="SAM" id="MobiDB-lite"/>
    </source>
</evidence>
<reference evidence="3" key="1">
    <citation type="journal article" date="2017" name="Nat. Microbiol.">
        <title>Global analysis of biosynthetic gene clusters reveals vast potential of secondary metabolite production in Penicillium species.</title>
        <authorList>
            <person name="Nielsen J.C."/>
            <person name="Grijseels S."/>
            <person name="Prigent S."/>
            <person name="Ji B."/>
            <person name="Dainat J."/>
            <person name="Nielsen K.F."/>
            <person name="Frisvad J.C."/>
            <person name="Workman M."/>
            <person name="Nielsen J."/>
        </authorList>
    </citation>
    <scope>NUCLEOTIDE SEQUENCE [LARGE SCALE GENOMIC DNA]</scope>
    <source>
        <strain evidence="3">IBT 29486</strain>
    </source>
</reference>
<protein>
    <submittedName>
        <fullName evidence="2">Uncharacterized protein</fullName>
    </submittedName>
</protein>
<sequence>MDIDERSFLECFVNSGDKLLMLSWEIYDHVSQSALLKMESSAHAVAAGAFNTIFSAWARRVADPLLSPTSTRTVRGQTRTKRADISWSPREMPNGRSHKWPTFVGEVAWSERRTKLQEDIKFWLDDPDSAVNAAITISVLRDKIMVESWERGYDKAPSPNQKIQILRNPRPGCSQVNGQIEIKFSDVFLRDKRDGESDFLLTATDMDELAGHIWNYQYPG</sequence>